<dbReference type="Proteomes" id="UP000554482">
    <property type="component" value="Unassembled WGS sequence"/>
</dbReference>
<evidence type="ECO:0000313" key="2">
    <source>
        <dbReference type="Proteomes" id="UP000554482"/>
    </source>
</evidence>
<dbReference type="OrthoDB" id="46529at2759"/>
<gene>
    <name evidence="1" type="ORF">FRX31_033068</name>
</gene>
<comment type="caution">
    <text evidence="1">The sequence shown here is derived from an EMBL/GenBank/DDBJ whole genome shotgun (WGS) entry which is preliminary data.</text>
</comment>
<evidence type="ECO:0000313" key="1">
    <source>
        <dbReference type="EMBL" id="KAF5177348.1"/>
    </source>
</evidence>
<protein>
    <submittedName>
        <fullName evidence="1">Uncharacterized protein</fullName>
    </submittedName>
</protein>
<reference evidence="1 2" key="1">
    <citation type="submission" date="2020-06" db="EMBL/GenBank/DDBJ databases">
        <title>Transcriptomic and genomic resources for Thalictrum thalictroides and T. hernandezii: Facilitating candidate gene discovery in an emerging model plant lineage.</title>
        <authorList>
            <person name="Arias T."/>
            <person name="Riano-Pachon D.M."/>
            <person name="Di Stilio V.S."/>
        </authorList>
    </citation>
    <scope>NUCLEOTIDE SEQUENCE [LARGE SCALE GENOMIC DNA]</scope>
    <source>
        <strain evidence="2">cv. WT478/WT964</strain>
        <tissue evidence="1">Leaves</tissue>
    </source>
</reference>
<sequence>MLVIYALSFLSQPELEVAELILRQGRNVTLTSVEFRIKETNKLVYTTRLCARCEFVNSLNQGKLISQVIWSGL</sequence>
<organism evidence="1 2">
    <name type="scientific">Thalictrum thalictroides</name>
    <name type="common">Rue-anemone</name>
    <name type="synonym">Anemone thalictroides</name>
    <dbReference type="NCBI Taxonomy" id="46969"/>
    <lineage>
        <taxon>Eukaryota</taxon>
        <taxon>Viridiplantae</taxon>
        <taxon>Streptophyta</taxon>
        <taxon>Embryophyta</taxon>
        <taxon>Tracheophyta</taxon>
        <taxon>Spermatophyta</taxon>
        <taxon>Magnoliopsida</taxon>
        <taxon>Ranunculales</taxon>
        <taxon>Ranunculaceae</taxon>
        <taxon>Thalictroideae</taxon>
        <taxon>Thalictrum</taxon>
    </lineage>
</organism>
<dbReference type="EMBL" id="JABWDY010041498">
    <property type="protein sequence ID" value="KAF5177348.1"/>
    <property type="molecule type" value="Genomic_DNA"/>
</dbReference>
<keyword evidence="2" id="KW-1185">Reference proteome</keyword>
<dbReference type="AlphaFoldDB" id="A0A7J6UY60"/>
<accession>A0A7J6UY60</accession>
<name>A0A7J6UY60_THATH</name>
<proteinExistence type="predicted"/>